<gene>
    <name evidence="1" type="ORF">SCLCIDRAFT_287706</name>
</gene>
<name>A0A0C2Z1Q9_9AGAM</name>
<evidence type="ECO:0000313" key="2">
    <source>
        <dbReference type="Proteomes" id="UP000053989"/>
    </source>
</evidence>
<proteinExistence type="predicted"/>
<dbReference type="InParanoid" id="A0A0C2Z1Q9"/>
<reference evidence="1 2" key="1">
    <citation type="submission" date="2014-04" db="EMBL/GenBank/DDBJ databases">
        <authorList>
            <consortium name="DOE Joint Genome Institute"/>
            <person name="Kuo A."/>
            <person name="Kohler A."/>
            <person name="Nagy L.G."/>
            <person name="Floudas D."/>
            <person name="Copeland A."/>
            <person name="Barry K.W."/>
            <person name="Cichocki N."/>
            <person name="Veneault-Fourrey C."/>
            <person name="LaButti K."/>
            <person name="Lindquist E.A."/>
            <person name="Lipzen A."/>
            <person name="Lundell T."/>
            <person name="Morin E."/>
            <person name="Murat C."/>
            <person name="Sun H."/>
            <person name="Tunlid A."/>
            <person name="Henrissat B."/>
            <person name="Grigoriev I.V."/>
            <person name="Hibbett D.S."/>
            <person name="Martin F."/>
            <person name="Nordberg H.P."/>
            <person name="Cantor M.N."/>
            <person name="Hua S.X."/>
        </authorList>
    </citation>
    <scope>NUCLEOTIDE SEQUENCE [LARGE SCALE GENOMIC DNA]</scope>
    <source>
        <strain evidence="1 2">Foug A</strain>
    </source>
</reference>
<dbReference type="HOGENOM" id="CLU_2689241_0_0_1"/>
<dbReference type="AlphaFoldDB" id="A0A0C2Z1Q9"/>
<protein>
    <submittedName>
        <fullName evidence="1">Uncharacterized protein</fullName>
    </submittedName>
</protein>
<reference evidence="2" key="2">
    <citation type="submission" date="2015-01" db="EMBL/GenBank/DDBJ databases">
        <title>Evolutionary Origins and Diversification of the Mycorrhizal Mutualists.</title>
        <authorList>
            <consortium name="DOE Joint Genome Institute"/>
            <consortium name="Mycorrhizal Genomics Consortium"/>
            <person name="Kohler A."/>
            <person name="Kuo A."/>
            <person name="Nagy L.G."/>
            <person name="Floudas D."/>
            <person name="Copeland A."/>
            <person name="Barry K.W."/>
            <person name="Cichocki N."/>
            <person name="Veneault-Fourrey C."/>
            <person name="LaButti K."/>
            <person name="Lindquist E.A."/>
            <person name="Lipzen A."/>
            <person name="Lundell T."/>
            <person name="Morin E."/>
            <person name="Murat C."/>
            <person name="Riley R."/>
            <person name="Ohm R."/>
            <person name="Sun H."/>
            <person name="Tunlid A."/>
            <person name="Henrissat B."/>
            <person name="Grigoriev I.V."/>
            <person name="Hibbett D.S."/>
            <person name="Martin F."/>
        </authorList>
    </citation>
    <scope>NUCLEOTIDE SEQUENCE [LARGE SCALE GENOMIC DNA]</scope>
    <source>
        <strain evidence="2">Foug A</strain>
    </source>
</reference>
<keyword evidence="2" id="KW-1185">Reference proteome</keyword>
<sequence length="74" mass="8058">MASVQFPTLFTSPACQCMPLRLVSPPPSFGSIDAISSASDSFWVSMRSIPRSGCSQMGIVRWSAQHWDAPVIIE</sequence>
<dbReference type="EMBL" id="KN822128">
    <property type="protein sequence ID" value="KIM55758.1"/>
    <property type="molecule type" value="Genomic_DNA"/>
</dbReference>
<organism evidence="1 2">
    <name type="scientific">Scleroderma citrinum Foug A</name>
    <dbReference type="NCBI Taxonomy" id="1036808"/>
    <lineage>
        <taxon>Eukaryota</taxon>
        <taxon>Fungi</taxon>
        <taxon>Dikarya</taxon>
        <taxon>Basidiomycota</taxon>
        <taxon>Agaricomycotina</taxon>
        <taxon>Agaricomycetes</taxon>
        <taxon>Agaricomycetidae</taxon>
        <taxon>Boletales</taxon>
        <taxon>Sclerodermatineae</taxon>
        <taxon>Sclerodermataceae</taxon>
        <taxon>Scleroderma</taxon>
    </lineage>
</organism>
<evidence type="ECO:0000313" key="1">
    <source>
        <dbReference type="EMBL" id="KIM55758.1"/>
    </source>
</evidence>
<accession>A0A0C2Z1Q9</accession>
<dbReference type="Proteomes" id="UP000053989">
    <property type="component" value="Unassembled WGS sequence"/>
</dbReference>